<accession>A0A167Z5L5</accession>
<dbReference type="InterPro" id="IPR006767">
    <property type="entry name" value="Cwf19-like_C_dom-2"/>
</dbReference>
<protein>
    <submittedName>
        <fullName evidence="5">Cwf19-like protein</fullName>
    </submittedName>
</protein>
<evidence type="ECO:0000259" key="4">
    <source>
        <dbReference type="Pfam" id="PF04677"/>
    </source>
</evidence>
<dbReference type="STRING" id="1081102.A0A167Z5L5"/>
<dbReference type="Proteomes" id="UP000076874">
    <property type="component" value="Unassembled WGS sequence"/>
</dbReference>
<evidence type="ECO:0000259" key="3">
    <source>
        <dbReference type="Pfam" id="PF04676"/>
    </source>
</evidence>
<dbReference type="GO" id="GO:0061632">
    <property type="term" value="F:RNA lariat debranching enzyme activator activity"/>
    <property type="evidence" value="ECO:0007669"/>
    <property type="project" value="TreeGrafter"/>
</dbReference>
<feature type="domain" description="Cwf19-like C-terminal" evidence="4">
    <location>
        <begin position="366"/>
        <end position="433"/>
    </location>
</feature>
<feature type="domain" description="Cwf19-like protein C-terminal" evidence="3">
    <location>
        <begin position="597"/>
        <end position="654"/>
    </location>
</feature>
<dbReference type="Pfam" id="PF04677">
    <property type="entry name" value="CwfJ_C_1"/>
    <property type="match status" value="2"/>
</dbReference>
<dbReference type="GO" id="GO:0000398">
    <property type="term" value="P:mRNA splicing, via spliceosome"/>
    <property type="evidence" value="ECO:0007669"/>
    <property type="project" value="TreeGrafter"/>
</dbReference>
<evidence type="ECO:0000313" key="5">
    <source>
        <dbReference type="EMBL" id="OAA67123.1"/>
    </source>
</evidence>
<proteinExistence type="predicted"/>
<comment type="caution">
    <text evidence="5">The sequence shown here is derived from an EMBL/GenBank/DDBJ whole genome shotgun (WGS) entry which is preliminary data.</text>
</comment>
<sequence>MQDSLKIIVLGPVNGRLEAAFAKLAALHAKNNFSCAIATGDLFHDESADAEGSGGLGAAAADDQLAKLLAGDLVVPVPTYFTAGTRPFPRRVAAKLAALHEEEAAAAAADAEAQAQKGGQNEHETADAGADPDSGGTICPNLYYLGTRSVTRTVDGLRIVALGGRLDAGGTGVARAELSREDGVVPLHTPADVRTAQWPRGVWRGSRVALPEGLLARDANDANADAAASSASFANDELADLQEQAFFYEREPFVHPARPEDDPAAPAVTRFLALAAWGNAARAKALYAFALPMAGAPGAGAQLPTGCTPSPFLQRDANNKRRRAALEADPYSRFAQQGGDEVDANGRYHNKRHRRRDHQRPPPPGPDQCYFCLANPNLPTHMVCSIGTDAYLATAKGPLPASTTFAAEGLAFPGHMLIVTLSHAPTLAAAAAEAAAAGGGGGGGAGGASGAAATAGAANATYTEMTRFREGLQALVAAQSRGRLGAVTWEISRQRNVHVHWQTVPVPAGLVRQGLVAAAFRVEAAQLKLPALEDVKAADHGRHFVDDDDGGDFVRVWLWAPAEAAPGESEDTPSGAAAAAASANSRQPATLQILRMRLDDPHQRFDLQYARRVMAKLLGLEATRTVWQECVQTEAEETADVAAFRTAFAPWDFTLQE</sequence>
<dbReference type="PANTHER" id="PTHR12072:SF4">
    <property type="entry name" value="CWF19-LIKE PROTEIN 1"/>
    <property type="match status" value="1"/>
</dbReference>
<reference evidence="5 6" key="1">
    <citation type="journal article" date="2016" name="Genome Biol. Evol.">
        <title>Divergent and convergent evolution of fungal pathogenicity.</title>
        <authorList>
            <person name="Shang Y."/>
            <person name="Xiao G."/>
            <person name="Zheng P."/>
            <person name="Cen K."/>
            <person name="Zhan S."/>
            <person name="Wang C."/>
        </authorList>
    </citation>
    <scope>NUCLEOTIDE SEQUENCE [LARGE SCALE GENOMIC DNA]</scope>
    <source>
        <strain evidence="5 6">RCEF 264</strain>
    </source>
</reference>
<dbReference type="Pfam" id="PF04676">
    <property type="entry name" value="CwfJ_C_2"/>
    <property type="match status" value="1"/>
</dbReference>
<name>A0A167Z5L5_9HYPO</name>
<organism evidence="5 6">
    <name type="scientific">Niveomyces insectorum RCEF 264</name>
    <dbReference type="NCBI Taxonomy" id="1081102"/>
    <lineage>
        <taxon>Eukaryota</taxon>
        <taxon>Fungi</taxon>
        <taxon>Dikarya</taxon>
        <taxon>Ascomycota</taxon>
        <taxon>Pezizomycotina</taxon>
        <taxon>Sordariomycetes</taxon>
        <taxon>Hypocreomycetidae</taxon>
        <taxon>Hypocreales</taxon>
        <taxon>Cordycipitaceae</taxon>
        <taxon>Niveomyces</taxon>
    </lineage>
</organism>
<dbReference type="OrthoDB" id="444325at2759"/>
<keyword evidence="6" id="KW-1185">Reference proteome</keyword>
<dbReference type="GO" id="GO:0071014">
    <property type="term" value="C:post-mRNA release spliceosomal complex"/>
    <property type="evidence" value="ECO:0007669"/>
    <property type="project" value="TreeGrafter"/>
</dbReference>
<evidence type="ECO:0000313" key="6">
    <source>
        <dbReference type="Proteomes" id="UP000076874"/>
    </source>
</evidence>
<feature type="coiled-coil region" evidence="1">
    <location>
        <begin position="224"/>
        <end position="251"/>
    </location>
</feature>
<feature type="compositionally biased region" description="Low complexity" evidence="2">
    <location>
        <begin position="107"/>
        <end position="117"/>
    </location>
</feature>
<gene>
    <name evidence="5" type="ORF">SPI_01699</name>
</gene>
<keyword evidence="1" id="KW-0175">Coiled coil</keyword>
<dbReference type="EMBL" id="AZHD01000002">
    <property type="protein sequence ID" value="OAA67123.1"/>
    <property type="molecule type" value="Genomic_DNA"/>
</dbReference>
<dbReference type="PANTHER" id="PTHR12072">
    <property type="entry name" value="CWF19, CELL CYCLE CONTROL PROTEIN"/>
    <property type="match status" value="1"/>
</dbReference>
<feature type="region of interest" description="Disordered" evidence="2">
    <location>
        <begin position="321"/>
        <end position="363"/>
    </location>
</feature>
<feature type="compositionally biased region" description="Basic residues" evidence="2">
    <location>
        <begin position="348"/>
        <end position="358"/>
    </location>
</feature>
<feature type="region of interest" description="Disordered" evidence="2">
    <location>
        <begin position="565"/>
        <end position="584"/>
    </location>
</feature>
<evidence type="ECO:0000256" key="2">
    <source>
        <dbReference type="SAM" id="MobiDB-lite"/>
    </source>
</evidence>
<dbReference type="InterPro" id="IPR040194">
    <property type="entry name" value="Cwf19-like"/>
</dbReference>
<evidence type="ECO:0000256" key="1">
    <source>
        <dbReference type="SAM" id="Coils"/>
    </source>
</evidence>
<dbReference type="InterPro" id="IPR006768">
    <property type="entry name" value="Cwf19-like_C_dom-1"/>
</dbReference>
<dbReference type="AlphaFoldDB" id="A0A167Z5L5"/>
<feature type="domain" description="Cwf19-like C-terminal" evidence="4">
    <location>
        <begin position="458"/>
        <end position="513"/>
    </location>
</feature>
<feature type="region of interest" description="Disordered" evidence="2">
    <location>
        <begin position="107"/>
        <end position="133"/>
    </location>
</feature>